<feature type="non-terminal residue" evidence="2">
    <location>
        <position position="1"/>
    </location>
</feature>
<dbReference type="InterPro" id="IPR043764">
    <property type="entry name" value="DUF5710"/>
</dbReference>
<sequence length="126" mass="15206">SDINIIHSNIENCSICENSLLTEVKIERILIDECSECRYDSRPFGMCRTNEESCYCDKYRKKRKIMYKICKYCQNNKNKKFYLFVPYKEKGFAKKHGAKWDNNKKQWFIQGNNKILMNMYKTLNKN</sequence>
<evidence type="ECO:0000313" key="2">
    <source>
        <dbReference type="EMBL" id="GAG86653.1"/>
    </source>
</evidence>
<feature type="domain" description="DUF5710" evidence="1">
    <location>
        <begin position="80"/>
        <end position="112"/>
    </location>
</feature>
<gene>
    <name evidence="2" type="ORF">S01H4_28579</name>
</gene>
<dbReference type="AlphaFoldDB" id="X1BR61"/>
<accession>X1BR61</accession>
<protein>
    <recommendedName>
        <fullName evidence="1">DUF5710 domain-containing protein</fullName>
    </recommendedName>
</protein>
<dbReference type="Pfam" id="PF18974">
    <property type="entry name" value="DUF5710"/>
    <property type="match status" value="1"/>
</dbReference>
<name>X1BR61_9ZZZZ</name>
<comment type="caution">
    <text evidence="2">The sequence shown here is derived from an EMBL/GenBank/DDBJ whole genome shotgun (WGS) entry which is preliminary data.</text>
</comment>
<dbReference type="EMBL" id="BART01014256">
    <property type="protein sequence ID" value="GAG86653.1"/>
    <property type="molecule type" value="Genomic_DNA"/>
</dbReference>
<reference evidence="2" key="1">
    <citation type="journal article" date="2014" name="Front. Microbiol.">
        <title>High frequency of phylogenetically diverse reductive dehalogenase-homologous genes in deep subseafloor sedimentary metagenomes.</title>
        <authorList>
            <person name="Kawai M."/>
            <person name="Futagami T."/>
            <person name="Toyoda A."/>
            <person name="Takaki Y."/>
            <person name="Nishi S."/>
            <person name="Hori S."/>
            <person name="Arai W."/>
            <person name="Tsubouchi T."/>
            <person name="Morono Y."/>
            <person name="Uchiyama I."/>
            <person name="Ito T."/>
            <person name="Fujiyama A."/>
            <person name="Inagaki F."/>
            <person name="Takami H."/>
        </authorList>
    </citation>
    <scope>NUCLEOTIDE SEQUENCE</scope>
    <source>
        <strain evidence="2">Expedition CK06-06</strain>
    </source>
</reference>
<organism evidence="2">
    <name type="scientific">marine sediment metagenome</name>
    <dbReference type="NCBI Taxonomy" id="412755"/>
    <lineage>
        <taxon>unclassified sequences</taxon>
        <taxon>metagenomes</taxon>
        <taxon>ecological metagenomes</taxon>
    </lineage>
</organism>
<evidence type="ECO:0000259" key="1">
    <source>
        <dbReference type="Pfam" id="PF18974"/>
    </source>
</evidence>
<proteinExistence type="predicted"/>